<dbReference type="EMBL" id="CAIY01000027">
    <property type="protein sequence ID" value="CCH66596.1"/>
    <property type="molecule type" value="Genomic_DNA"/>
</dbReference>
<dbReference type="AlphaFoldDB" id="M1X4S4"/>
<reference evidence="1 2" key="1">
    <citation type="submission" date="2012-05" db="EMBL/GenBank/DDBJ databases">
        <authorList>
            <person name="Hilton J."/>
        </authorList>
    </citation>
    <scope>NUCLEOTIDE SEQUENCE [LARGE SCALE GENOMIC DNA]</scope>
    <source>
        <strain evidence="1 2">HH01</strain>
    </source>
</reference>
<sequence>MALPPIADTPEEILRTEIITSARSPVDGELLTPAEYAELQSTLQIAPTPKLDTKVRETIFYCACGNY</sequence>
<evidence type="ECO:0000313" key="2">
    <source>
        <dbReference type="Proteomes" id="UP000053051"/>
    </source>
</evidence>
<proteinExistence type="predicted"/>
<evidence type="ECO:0000313" key="1">
    <source>
        <dbReference type="EMBL" id="CCH66596.1"/>
    </source>
</evidence>
<gene>
    <name evidence="1" type="ORF">RINTHH_4410</name>
</gene>
<keyword evidence="2" id="KW-1185">Reference proteome</keyword>
<organism evidence="1 2">
    <name type="scientific">Richelia intracellularis HH01</name>
    <dbReference type="NCBI Taxonomy" id="1165094"/>
    <lineage>
        <taxon>Bacteria</taxon>
        <taxon>Bacillati</taxon>
        <taxon>Cyanobacteriota</taxon>
        <taxon>Cyanophyceae</taxon>
        <taxon>Nostocales</taxon>
        <taxon>Nostocaceae</taxon>
        <taxon>Richelia</taxon>
    </lineage>
</organism>
<dbReference type="Proteomes" id="UP000053051">
    <property type="component" value="Unassembled WGS sequence"/>
</dbReference>
<accession>M1X4S4</accession>
<reference evidence="2" key="2">
    <citation type="submission" date="2016-01" db="EMBL/GenBank/DDBJ databases">
        <title>Diatom-associated endosymboitic cyanobacterium lacks core nitrogen metabolism enzymes.</title>
        <authorList>
            <person name="Hilton J.A."/>
            <person name="Foster R.A."/>
            <person name="Tripp H.J."/>
            <person name="Carter B.J."/>
            <person name="Zehr J.P."/>
            <person name="Villareal T.A."/>
        </authorList>
    </citation>
    <scope>NUCLEOTIDE SEQUENCE [LARGE SCALE GENOMIC DNA]</scope>
    <source>
        <strain evidence="2">HH01</strain>
    </source>
</reference>
<dbReference type="STRING" id="1165094.RINTHH_4410"/>
<comment type="caution">
    <text evidence="1">The sequence shown here is derived from an EMBL/GenBank/DDBJ whole genome shotgun (WGS) entry which is preliminary data.</text>
</comment>
<protein>
    <submittedName>
        <fullName evidence="1">Uncharacterized protein</fullName>
    </submittedName>
</protein>
<name>M1X4S4_9NOST</name>